<keyword evidence="4" id="KW-0808">Transferase</keyword>
<dbReference type="EMBL" id="JABZGT010000140">
    <property type="protein sequence ID" value="MBF4809180.1"/>
    <property type="molecule type" value="Genomic_DNA"/>
</dbReference>
<evidence type="ECO:0000256" key="1">
    <source>
        <dbReference type="ARBA" id="ARBA00004496"/>
    </source>
</evidence>
<evidence type="ECO:0000256" key="3">
    <source>
        <dbReference type="ARBA" id="ARBA00022597"/>
    </source>
</evidence>
<keyword evidence="5" id="KW-0598">Phosphotransferase system</keyword>
<dbReference type="InterPro" id="IPR011055">
    <property type="entry name" value="Dup_hybrid_motif"/>
</dbReference>
<dbReference type="InterPro" id="IPR050890">
    <property type="entry name" value="PTS_EIIA_component"/>
</dbReference>
<reference evidence="8" key="1">
    <citation type="submission" date="2020-04" db="EMBL/GenBank/DDBJ databases">
        <title>Deep metagenomics examines the oral microbiome during advanced dental caries in children, revealing novel taxa and co-occurrences with host molecules.</title>
        <authorList>
            <person name="Baker J.L."/>
            <person name="Morton J.T."/>
            <person name="Dinis M."/>
            <person name="Alvarez R."/>
            <person name="Tran N.C."/>
            <person name="Knight R."/>
            <person name="Edlund A."/>
        </authorList>
    </citation>
    <scope>NUCLEOTIDE SEQUENCE</scope>
    <source>
        <strain evidence="8">JCVI_22A_bin.2</strain>
    </source>
</reference>
<dbReference type="Proteomes" id="UP000772566">
    <property type="component" value="Unassembled WGS sequence"/>
</dbReference>
<dbReference type="FunFam" id="2.70.70.10:FF:000001">
    <property type="entry name" value="PTS system glucose-specific IIA component"/>
    <property type="match status" value="1"/>
</dbReference>
<dbReference type="AlphaFoldDB" id="A0A930YQT4"/>
<dbReference type="NCBIfam" id="TIGR00830">
    <property type="entry name" value="PTBA"/>
    <property type="match status" value="1"/>
</dbReference>
<dbReference type="SUPFAM" id="SSF51261">
    <property type="entry name" value="Duplicated hybrid motif"/>
    <property type="match status" value="1"/>
</dbReference>
<evidence type="ECO:0000256" key="4">
    <source>
        <dbReference type="ARBA" id="ARBA00022679"/>
    </source>
</evidence>
<dbReference type="PANTHER" id="PTHR45008">
    <property type="entry name" value="PTS SYSTEM GLUCOSE-SPECIFIC EIIA COMPONENT"/>
    <property type="match status" value="1"/>
</dbReference>
<name>A0A930YQT4_9ACTN</name>
<dbReference type="PROSITE" id="PS51093">
    <property type="entry name" value="PTS_EIIA_TYPE_1"/>
    <property type="match status" value="1"/>
</dbReference>
<keyword evidence="2" id="KW-0813">Transport</keyword>
<evidence type="ECO:0000256" key="6">
    <source>
        <dbReference type="ARBA" id="ARBA00022777"/>
    </source>
</evidence>
<feature type="domain" description="PTS EIIA type-1" evidence="7">
    <location>
        <begin position="45"/>
        <end position="149"/>
    </location>
</feature>
<keyword evidence="3 8" id="KW-0762">Sugar transport</keyword>
<dbReference type="GO" id="GO:0005737">
    <property type="term" value="C:cytoplasm"/>
    <property type="evidence" value="ECO:0007669"/>
    <property type="project" value="UniProtKB-SubCell"/>
</dbReference>
<comment type="caution">
    <text evidence="8">The sequence shown here is derived from an EMBL/GenBank/DDBJ whole genome shotgun (WGS) entry which is preliminary data.</text>
</comment>
<proteinExistence type="predicted"/>
<organism evidence="8 9">
    <name type="scientific">Lancefieldella parvula</name>
    <dbReference type="NCBI Taxonomy" id="1382"/>
    <lineage>
        <taxon>Bacteria</taxon>
        <taxon>Bacillati</taxon>
        <taxon>Actinomycetota</taxon>
        <taxon>Coriobacteriia</taxon>
        <taxon>Coriobacteriales</taxon>
        <taxon>Atopobiaceae</taxon>
        <taxon>Lancefieldella</taxon>
    </lineage>
</organism>
<dbReference type="Pfam" id="PF00358">
    <property type="entry name" value="PTS_EIIA_1"/>
    <property type="match status" value="1"/>
</dbReference>
<evidence type="ECO:0000256" key="5">
    <source>
        <dbReference type="ARBA" id="ARBA00022683"/>
    </source>
</evidence>
<dbReference type="Gene3D" id="2.70.70.10">
    <property type="entry name" value="Glucose Permease (Domain IIA)"/>
    <property type="match status" value="1"/>
</dbReference>
<keyword evidence="6" id="KW-0418">Kinase</keyword>
<dbReference type="GO" id="GO:0009401">
    <property type="term" value="P:phosphoenolpyruvate-dependent sugar phosphotransferase system"/>
    <property type="evidence" value="ECO:0007669"/>
    <property type="project" value="UniProtKB-KW"/>
</dbReference>
<comment type="subcellular location">
    <subcellularLocation>
        <location evidence="1">Cytoplasm</location>
    </subcellularLocation>
</comment>
<evidence type="ECO:0000256" key="2">
    <source>
        <dbReference type="ARBA" id="ARBA00022448"/>
    </source>
</evidence>
<dbReference type="GO" id="GO:0016301">
    <property type="term" value="F:kinase activity"/>
    <property type="evidence" value="ECO:0007669"/>
    <property type="project" value="UniProtKB-KW"/>
</dbReference>
<dbReference type="PROSITE" id="PS00371">
    <property type="entry name" value="PTS_EIIA_TYPE_1_HIS"/>
    <property type="match status" value="1"/>
</dbReference>
<sequence length="176" mass="18378">MGLFDLFKKSSKTATPEALVVSDYTAKTIYAPASGKVVALENVPDPVFAGGMLGQGLGIWPSEGVVYAPVSGTITATTPTVHAFGITADSGEEVLIHVGVDTVEMKGDGFTALVEQDQHVEVGQPLMTFDLDKVKDAGHPEVVILAITNSSEYNNVEILASTDQLVSAGEKVCVLA</sequence>
<dbReference type="InterPro" id="IPR001127">
    <property type="entry name" value="PTS_EIIA_1_perm"/>
</dbReference>
<protein>
    <submittedName>
        <fullName evidence="8">PTS glucose transporter subunit IIA</fullName>
    </submittedName>
</protein>
<accession>A0A930YQT4</accession>
<evidence type="ECO:0000259" key="7">
    <source>
        <dbReference type="PROSITE" id="PS51093"/>
    </source>
</evidence>
<evidence type="ECO:0000313" key="9">
    <source>
        <dbReference type="Proteomes" id="UP000772566"/>
    </source>
</evidence>
<evidence type="ECO:0000313" key="8">
    <source>
        <dbReference type="EMBL" id="MBF4809180.1"/>
    </source>
</evidence>
<dbReference type="PANTHER" id="PTHR45008:SF1">
    <property type="entry name" value="PTS SYSTEM GLUCOSE-SPECIFIC EIIA COMPONENT"/>
    <property type="match status" value="1"/>
</dbReference>
<gene>
    <name evidence="8" type="ORF">HXK23_03005</name>
</gene>